<dbReference type="Proteomes" id="UP000005240">
    <property type="component" value="Unassembled WGS sequence"/>
</dbReference>
<dbReference type="EnsemblFungi" id="PTTG_27844-t43_1">
    <property type="protein sequence ID" value="PTTG_27844-t43_1-p1"/>
    <property type="gene ID" value="PTTG_27844"/>
</dbReference>
<sequence length="127" mass="13879">MQSFSLFVLFAVLLINTQVTYAATKTPQLQPKSVSCPAANGPTDRKDAYCVRAFTAQEAADPVNKGKTMFKRFVEQVGGKFTCQDVDLKKAPADAGYCCNAPGKVNEVSSSPQKMWDSCTQVQFLKK</sequence>
<evidence type="ECO:0000313" key="4">
    <source>
        <dbReference type="Proteomes" id="UP000005240"/>
    </source>
</evidence>
<evidence type="ECO:0000256" key="1">
    <source>
        <dbReference type="SAM" id="SignalP"/>
    </source>
</evidence>
<feature type="chain" id="PRO_5008109908" description="Secreted protein" evidence="1">
    <location>
        <begin position="23"/>
        <end position="127"/>
    </location>
</feature>
<evidence type="ECO:0000313" key="3">
    <source>
        <dbReference type="EnsemblFungi" id="PTTG_27844-t43_1-p1"/>
    </source>
</evidence>
<dbReference type="EMBL" id="ADAS02000073">
    <property type="protein sequence ID" value="OAV91894.1"/>
    <property type="molecule type" value="Genomic_DNA"/>
</dbReference>
<proteinExistence type="predicted"/>
<keyword evidence="4" id="KW-1185">Reference proteome</keyword>
<protein>
    <recommendedName>
        <fullName evidence="5">Secreted protein</fullName>
    </recommendedName>
</protein>
<name>A0A180GH43_PUCT1</name>
<feature type="signal peptide" evidence="1">
    <location>
        <begin position="1"/>
        <end position="22"/>
    </location>
</feature>
<reference evidence="2" key="2">
    <citation type="submission" date="2016-05" db="EMBL/GenBank/DDBJ databases">
        <title>Comparative analysis highlights variable genome content of wheat rusts and divergence of the mating loci.</title>
        <authorList>
            <person name="Cuomo C.A."/>
            <person name="Bakkeren G."/>
            <person name="Szabo L."/>
            <person name="Khalil H."/>
            <person name="Joly D."/>
            <person name="Goldberg J."/>
            <person name="Young S."/>
            <person name="Zeng Q."/>
            <person name="Fellers J."/>
        </authorList>
    </citation>
    <scope>NUCLEOTIDE SEQUENCE [LARGE SCALE GENOMIC DNA]</scope>
    <source>
        <strain evidence="2">1-1 BBBD Race 1</strain>
    </source>
</reference>
<reference evidence="2" key="1">
    <citation type="submission" date="2009-11" db="EMBL/GenBank/DDBJ databases">
        <authorList>
            <consortium name="The Broad Institute Genome Sequencing Platform"/>
            <person name="Ward D."/>
            <person name="Feldgarden M."/>
            <person name="Earl A."/>
            <person name="Young S.K."/>
            <person name="Zeng Q."/>
            <person name="Koehrsen M."/>
            <person name="Alvarado L."/>
            <person name="Berlin A."/>
            <person name="Bochicchio J."/>
            <person name="Borenstein D."/>
            <person name="Chapman S.B."/>
            <person name="Chen Z."/>
            <person name="Engels R."/>
            <person name="Freedman E."/>
            <person name="Gellesch M."/>
            <person name="Goldberg J."/>
            <person name="Griggs A."/>
            <person name="Gujja S."/>
            <person name="Heilman E."/>
            <person name="Heiman D."/>
            <person name="Hepburn T."/>
            <person name="Howarth C."/>
            <person name="Jen D."/>
            <person name="Larson L."/>
            <person name="Lewis B."/>
            <person name="Mehta T."/>
            <person name="Park D."/>
            <person name="Pearson M."/>
            <person name="Roberts A."/>
            <person name="Saif S."/>
            <person name="Shea T."/>
            <person name="Shenoy N."/>
            <person name="Sisk P."/>
            <person name="Stolte C."/>
            <person name="Sykes S."/>
            <person name="Thomson T."/>
            <person name="Walk T."/>
            <person name="White J."/>
            <person name="Yandava C."/>
            <person name="Izard J."/>
            <person name="Baranova O.V."/>
            <person name="Blanton J.M."/>
            <person name="Tanner A.C."/>
            <person name="Dewhirst F.E."/>
            <person name="Haas B."/>
            <person name="Nusbaum C."/>
            <person name="Birren B."/>
        </authorList>
    </citation>
    <scope>NUCLEOTIDE SEQUENCE [LARGE SCALE GENOMIC DNA]</scope>
    <source>
        <strain evidence="2">1-1 BBBD Race 1</strain>
    </source>
</reference>
<dbReference type="AlphaFoldDB" id="A0A180GH43"/>
<keyword evidence="1" id="KW-0732">Signal</keyword>
<reference evidence="3" key="4">
    <citation type="submission" date="2025-05" db="UniProtKB">
        <authorList>
            <consortium name="EnsemblFungi"/>
        </authorList>
    </citation>
    <scope>IDENTIFICATION</scope>
    <source>
        <strain evidence="3">isolate 1-1 / race 1 (BBBD)</strain>
    </source>
</reference>
<gene>
    <name evidence="2" type="ORF">PTTG_27844</name>
</gene>
<dbReference type="VEuPathDB" id="FungiDB:PTTG_27844"/>
<evidence type="ECO:0000313" key="2">
    <source>
        <dbReference type="EMBL" id="OAV91894.1"/>
    </source>
</evidence>
<organism evidence="2">
    <name type="scientific">Puccinia triticina (isolate 1-1 / race 1 (BBBD))</name>
    <name type="common">Brown leaf rust fungus</name>
    <dbReference type="NCBI Taxonomy" id="630390"/>
    <lineage>
        <taxon>Eukaryota</taxon>
        <taxon>Fungi</taxon>
        <taxon>Dikarya</taxon>
        <taxon>Basidiomycota</taxon>
        <taxon>Pucciniomycotina</taxon>
        <taxon>Pucciniomycetes</taxon>
        <taxon>Pucciniales</taxon>
        <taxon>Pucciniaceae</taxon>
        <taxon>Puccinia</taxon>
    </lineage>
</organism>
<evidence type="ECO:0008006" key="5">
    <source>
        <dbReference type="Google" id="ProtNLM"/>
    </source>
</evidence>
<reference evidence="3 4" key="3">
    <citation type="journal article" date="2017" name="G3 (Bethesda)">
        <title>Comparative analysis highlights variable genome content of wheat rusts and divergence of the mating loci.</title>
        <authorList>
            <person name="Cuomo C.A."/>
            <person name="Bakkeren G."/>
            <person name="Khalil H.B."/>
            <person name="Panwar V."/>
            <person name="Joly D."/>
            <person name="Linning R."/>
            <person name="Sakthikumar S."/>
            <person name="Song X."/>
            <person name="Adiconis X."/>
            <person name="Fan L."/>
            <person name="Goldberg J.M."/>
            <person name="Levin J.Z."/>
            <person name="Young S."/>
            <person name="Zeng Q."/>
            <person name="Anikster Y."/>
            <person name="Bruce M."/>
            <person name="Wang M."/>
            <person name="Yin C."/>
            <person name="McCallum B."/>
            <person name="Szabo L.J."/>
            <person name="Hulbert S."/>
            <person name="Chen X."/>
            <person name="Fellers J.P."/>
        </authorList>
    </citation>
    <scope>NUCLEOTIDE SEQUENCE</scope>
    <source>
        <strain evidence="3">isolate 1-1 / race 1 (BBBD)</strain>
        <strain evidence="4">Isolate 1-1 / race 1 (BBBD)</strain>
    </source>
</reference>
<accession>A0A180GH43</accession>